<keyword evidence="4" id="KW-0611">Plant defense</keyword>
<dbReference type="Pfam" id="PF03094">
    <property type="entry name" value="Mlo"/>
    <property type="match status" value="1"/>
</dbReference>
<dbReference type="AlphaFoldDB" id="A0A7J9KFZ0"/>
<evidence type="ECO:0000256" key="7">
    <source>
        <dbReference type="ARBA" id="ARBA00023265"/>
    </source>
</evidence>
<dbReference type="EMBL" id="JABFAE010414944">
    <property type="protein sequence ID" value="MBA0845350.1"/>
    <property type="molecule type" value="Genomic_DNA"/>
</dbReference>
<evidence type="ECO:0000256" key="8">
    <source>
        <dbReference type="SAM" id="Phobius"/>
    </source>
</evidence>
<evidence type="ECO:0000256" key="3">
    <source>
        <dbReference type="ARBA" id="ARBA00022692"/>
    </source>
</evidence>
<sequence length="96" mass="11651">MYRRINPFVDRKFHFPFKCINFGIYIYIYNGDKKLYWCRNASFNSSLIRWRKLITLLYAMVSSLLTHLSVGSSFNFQKYIQRSLEDDFKIIVGIRY</sequence>
<keyword evidence="10" id="KW-1185">Reference proteome</keyword>
<dbReference type="GO" id="GO:0016020">
    <property type="term" value="C:membrane"/>
    <property type="evidence" value="ECO:0007669"/>
    <property type="project" value="UniProtKB-SubCell"/>
</dbReference>
<comment type="caution">
    <text evidence="9">The sequence shown here is derived from an EMBL/GenBank/DDBJ whole genome shotgun (WGS) entry which is preliminary data.</text>
</comment>
<dbReference type="InterPro" id="IPR004326">
    <property type="entry name" value="Mlo"/>
</dbReference>
<evidence type="ECO:0000256" key="5">
    <source>
        <dbReference type="ARBA" id="ARBA00022989"/>
    </source>
</evidence>
<keyword evidence="6 8" id="KW-0472">Membrane</keyword>
<keyword evidence="3 8" id="KW-0812">Transmembrane</keyword>
<keyword evidence="7" id="KW-0568">Pathogenesis-related protein</keyword>
<evidence type="ECO:0000256" key="6">
    <source>
        <dbReference type="ARBA" id="ARBA00023136"/>
    </source>
</evidence>
<accession>A0A7J9KFZ0</accession>
<feature type="transmembrane region" description="Helical" evidence="8">
    <location>
        <begin position="50"/>
        <end position="70"/>
    </location>
</feature>
<evidence type="ECO:0000313" key="9">
    <source>
        <dbReference type="EMBL" id="MBA0845350.1"/>
    </source>
</evidence>
<reference evidence="9 10" key="1">
    <citation type="journal article" date="2019" name="Genome Biol. Evol.">
        <title>Insights into the evolution of the New World diploid cottons (Gossypium, subgenus Houzingenia) based on genome sequencing.</title>
        <authorList>
            <person name="Grover C.E."/>
            <person name="Arick M.A. 2nd"/>
            <person name="Thrash A."/>
            <person name="Conover J.L."/>
            <person name="Sanders W.S."/>
            <person name="Peterson D.G."/>
            <person name="Frelichowski J.E."/>
            <person name="Scheffler J.A."/>
            <person name="Scheffler B.E."/>
            <person name="Wendel J.F."/>
        </authorList>
    </citation>
    <scope>NUCLEOTIDE SEQUENCE [LARGE SCALE GENOMIC DNA]</scope>
    <source>
        <strain evidence="9">6</strain>
        <tissue evidence="9">Leaf</tissue>
    </source>
</reference>
<evidence type="ECO:0000256" key="2">
    <source>
        <dbReference type="ARBA" id="ARBA00006574"/>
    </source>
</evidence>
<evidence type="ECO:0000256" key="1">
    <source>
        <dbReference type="ARBA" id="ARBA00004141"/>
    </source>
</evidence>
<dbReference type="Proteomes" id="UP000593575">
    <property type="component" value="Unassembled WGS sequence"/>
</dbReference>
<evidence type="ECO:0000313" key="10">
    <source>
        <dbReference type="Proteomes" id="UP000593575"/>
    </source>
</evidence>
<keyword evidence="5 8" id="KW-1133">Transmembrane helix</keyword>
<organism evidence="9 10">
    <name type="scientific">Gossypium armourianum</name>
    <dbReference type="NCBI Taxonomy" id="34283"/>
    <lineage>
        <taxon>Eukaryota</taxon>
        <taxon>Viridiplantae</taxon>
        <taxon>Streptophyta</taxon>
        <taxon>Embryophyta</taxon>
        <taxon>Tracheophyta</taxon>
        <taxon>Spermatophyta</taxon>
        <taxon>Magnoliopsida</taxon>
        <taxon>eudicotyledons</taxon>
        <taxon>Gunneridae</taxon>
        <taxon>Pentapetalae</taxon>
        <taxon>rosids</taxon>
        <taxon>malvids</taxon>
        <taxon>Malvales</taxon>
        <taxon>Malvaceae</taxon>
        <taxon>Malvoideae</taxon>
        <taxon>Gossypium</taxon>
    </lineage>
</organism>
<comment type="similarity">
    <text evidence="2">Belongs to the MLO family.</text>
</comment>
<name>A0A7J9KFZ0_9ROSI</name>
<comment type="subcellular location">
    <subcellularLocation>
        <location evidence="1">Membrane</location>
        <topology evidence="1">Multi-pass membrane protein</topology>
    </subcellularLocation>
</comment>
<evidence type="ECO:0000256" key="4">
    <source>
        <dbReference type="ARBA" id="ARBA00022821"/>
    </source>
</evidence>
<proteinExistence type="inferred from homology"/>
<feature type="transmembrane region" description="Helical" evidence="8">
    <location>
        <begin position="12"/>
        <end position="30"/>
    </location>
</feature>
<dbReference type="GO" id="GO:0006952">
    <property type="term" value="P:defense response"/>
    <property type="evidence" value="ECO:0007669"/>
    <property type="project" value="UniProtKB-KW"/>
</dbReference>
<protein>
    <submittedName>
        <fullName evidence="9">Uncharacterized protein</fullName>
    </submittedName>
</protein>
<gene>
    <name evidence="9" type="ORF">Goarm_023425</name>
</gene>